<dbReference type="RefSeq" id="XP_019635028.1">
    <property type="nucleotide sequence ID" value="XM_019779469.1"/>
</dbReference>
<reference evidence="3" key="1">
    <citation type="submission" date="2025-08" db="UniProtKB">
        <authorList>
            <consortium name="RefSeq"/>
        </authorList>
    </citation>
    <scope>IDENTIFICATION</scope>
    <source>
        <tissue evidence="3">Gonad</tissue>
    </source>
</reference>
<evidence type="ECO:0000256" key="1">
    <source>
        <dbReference type="SAM" id="MobiDB-lite"/>
    </source>
</evidence>
<keyword evidence="2" id="KW-1185">Reference proteome</keyword>
<evidence type="ECO:0000313" key="2">
    <source>
        <dbReference type="Proteomes" id="UP000515135"/>
    </source>
</evidence>
<feature type="region of interest" description="Disordered" evidence="1">
    <location>
        <begin position="1"/>
        <end position="141"/>
    </location>
</feature>
<evidence type="ECO:0000313" key="3">
    <source>
        <dbReference type="RefSeq" id="XP_019635028.1"/>
    </source>
</evidence>
<feature type="compositionally biased region" description="Acidic residues" evidence="1">
    <location>
        <begin position="116"/>
        <end position="130"/>
    </location>
</feature>
<protein>
    <submittedName>
        <fullName evidence="3">Uncharacterized protein LOC109478019</fullName>
    </submittedName>
</protein>
<feature type="compositionally biased region" description="Basic residues" evidence="1">
    <location>
        <begin position="205"/>
        <end position="215"/>
    </location>
</feature>
<proteinExistence type="predicted"/>
<feature type="region of interest" description="Disordered" evidence="1">
    <location>
        <begin position="156"/>
        <end position="269"/>
    </location>
</feature>
<feature type="compositionally biased region" description="Acidic residues" evidence="1">
    <location>
        <begin position="24"/>
        <end position="35"/>
    </location>
</feature>
<dbReference type="GeneID" id="109478019"/>
<name>A0A6P4ZEA4_BRABE</name>
<feature type="compositionally biased region" description="Basic and acidic residues" evidence="1">
    <location>
        <begin position="56"/>
        <end position="75"/>
    </location>
</feature>
<accession>A0A6P4ZEA4</accession>
<sequence>MGVILVESANAPRPRPAFKITWSSEEDISELDSEISEYGYEPDRISESEGEQSGSESERDQISRSEQDQISRSEQDQISGSAEQDKISGSAEPDQISGSDQAEEISQPDEMSGSEVEPDHDADEEPEVGPEAETAANITEYEARRSYWYKYQYRSQAVDASSDSSSEDERPIAKLLTEVLASQEASQEASEEASDAEEASEANTKRKVFSRHHRVAPAPQQAATPEGAAELPADVSVPSTAEEQEQTRERQGVRRIQVAEAGDGLPPVA</sequence>
<gene>
    <name evidence="3" type="primary">LOC109478019</name>
</gene>
<organism evidence="2 3">
    <name type="scientific">Branchiostoma belcheri</name>
    <name type="common">Amphioxus</name>
    <dbReference type="NCBI Taxonomy" id="7741"/>
    <lineage>
        <taxon>Eukaryota</taxon>
        <taxon>Metazoa</taxon>
        <taxon>Chordata</taxon>
        <taxon>Cephalochordata</taxon>
        <taxon>Leptocardii</taxon>
        <taxon>Amphioxiformes</taxon>
        <taxon>Branchiostomatidae</taxon>
        <taxon>Branchiostoma</taxon>
    </lineage>
</organism>
<feature type="compositionally biased region" description="Acidic residues" evidence="1">
    <location>
        <begin position="189"/>
        <end position="200"/>
    </location>
</feature>
<dbReference type="Proteomes" id="UP000515135">
    <property type="component" value="Unplaced"/>
</dbReference>
<dbReference type="KEGG" id="bbel:109478019"/>
<dbReference type="AlphaFoldDB" id="A0A6P4ZEA4"/>